<keyword evidence="3" id="KW-1185">Reference proteome</keyword>
<evidence type="ECO:0000256" key="1">
    <source>
        <dbReference type="SAM" id="Phobius"/>
    </source>
</evidence>
<accession>A0ABV1EKH1</accession>
<feature type="transmembrane region" description="Helical" evidence="1">
    <location>
        <begin position="153"/>
        <end position="169"/>
    </location>
</feature>
<evidence type="ECO:0000313" key="3">
    <source>
        <dbReference type="Proteomes" id="UP001440599"/>
    </source>
</evidence>
<organism evidence="2 3">
    <name type="scientific">Flavonifractor hominis</name>
    <dbReference type="NCBI Taxonomy" id="3133178"/>
    <lineage>
        <taxon>Bacteria</taxon>
        <taxon>Bacillati</taxon>
        <taxon>Bacillota</taxon>
        <taxon>Clostridia</taxon>
        <taxon>Eubacteriales</taxon>
        <taxon>Oscillospiraceae</taxon>
        <taxon>Flavonifractor</taxon>
    </lineage>
</organism>
<keyword evidence="1" id="KW-0472">Membrane</keyword>
<name>A0ABV1EKH1_9FIRM</name>
<sequence length="170" mass="19027">MIRLLGALMLAGGVASIGFFAAGELNRRTRALRAICVALERMEQEIAFRLTPLPDLFRLLSIQSEPPARELFARCLEGLERLGEVPFSQIWSEELERLMPYLREGERGALEELGSVLGRYDGEAQRAALSRVRTELAHGLETAQEEQKQQGRIYRVLGITAGAFFVILLL</sequence>
<keyword evidence="1" id="KW-1133">Transmembrane helix</keyword>
<protein>
    <submittedName>
        <fullName evidence="2">Stage III sporulation protein AB</fullName>
    </submittedName>
</protein>
<proteinExistence type="predicted"/>
<dbReference type="Pfam" id="PF09548">
    <property type="entry name" value="Spore_III_AB"/>
    <property type="match status" value="1"/>
</dbReference>
<dbReference type="EMBL" id="JBBMFT010000001">
    <property type="protein sequence ID" value="MEQ2455077.1"/>
    <property type="molecule type" value="Genomic_DNA"/>
</dbReference>
<dbReference type="PIRSF" id="PIRSF021435">
    <property type="entry name" value="SpoIIIAB"/>
    <property type="match status" value="1"/>
</dbReference>
<dbReference type="RefSeq" id="WP_349138759.1">
    <property type="nucleotide sequence ID" value="NZ_JBBMFT010000001.1"/>
</dbReference>
<dbReference type="InterPro" id="IPR014198">
    <property type="entry name" value="Spore_III_AB"/>
</dbReference>
<gene>
    <name evidence="2" type="ORF">WMO45_00955</name>
</gene>
<comment type="caution">
    <text evidence="2">The sequence shown here is derived from an EMBL/GenBank/DDBJ whole genome shotgun (WGS) entry which is preliminary data.</text>
</comment>
<dbReference type="Proteomes" id="UP001440599">
    <property type="component" value="Unassembled WGS sequence"/>
</dbReference>
<reference evidence="2 3" key="1">
    <citation type="submission" date="2024-03" db="EMBL/GenBank/DDBJ databases">
        <title>Human intestinal bacterial collection.</title>
        <authorList>
            <person name="Pauvert C."/>
            <person name="Hitch T.C.A."/>
            <person name="Clavel T."/>
        </authorList>
    </citation>
    <scope>NUCLEOTIDE SEQUENCE [LARGE SCALE GENOMIC DNA]</scope>
    <source>
        <strain evidence="2 3">CLA-AP-H34</strain>
    </source>
</reference>
<evidence type="ECO:0000313" key="2">
    <source>
        <dbReference type="EMBL" id="MEQ2455077.1"/>
    </source>
</evidence>
<keyword evidence="1" id="KW-0812">Transmembrane</keyword>